<dbReference type="EMBL" id="JAATJU010021546">
    <property type="protein sequence ID" value="KAH0513413.1"/>
    <property type="molecule type" value="Genomic_DNA"/>
</dbReference>
<dbReference type="GO" id="GO:0003735">
    <property type="term" value="F:structural constituent of ribosome"/>
    <property type="evidence" value="ECO:0007669"/>
    <property type="project" value="InterPro"/>
</dbReference>
<evidence type="ECO:0000313" key="12">
    <source>
        <dbReference type="EMBL" id="KAH0513413.1"/>
    </source>
</evidence>
<comment type="subunit">
    <text evidence="10">Component of the large ribosomal subunit. Interacts with DHX33.</text>
</comment>
<dbReference type="Proteomes" id="UP000710432">
    <property type="component" value="Unassembled WGS sequence"/>
</dbReference>
<keyword evidence="6" id="KW-0007">Acetylation</keyword>
<comment type="function">
    <text evidence="8">Component of the large ribosomal subunit. The ribosome is a large ribonucleoprotein complex responsible for the synthesis of proteins in the cell.</text>
</comment>
<comment type="similarity">
    <text evidence="1">Belongs to the universal ribosomal protein uL3 family.</text>
</comment>
<evidence type="ECO:0000256" key="3">
    <source>
        <dbReference type="ARBA" id="ARBA00022499"/>
    </source>
</evidence>
<dbReference type="Gene3D" id="4.10.960.10">
    <property type="entry name" value="Ribosomal protein L3, domain 3"/>
    <property type="match status" value="1"/>
</dbReference>
<evidence type="ECO:0000256" key="2">
    <source>
        <dbReference type="ARBA" id="ARBA00022481"/>
    </source>
</evidence>
<protein>
    <recommendedName>
        <fullName evidence="9">60S ribosomal protein L3</fullName>
    </recommendedName>
</protein>
<keyword evidence="5 12" id="KW-0689">Ribosomal protein</keyword>
<sequence>MSHRKFSAPSPGSLDFSPQKHSSQQNGKLKSYQKDDPSKFVHLPAFLGYKAHMTHSILEVDNPGSKVNKKEVKETVIILKITPMVVMGIVDNMGKKQLEKYLNSMTKYFQVIYITASSQKILLPLYQKALWMESQVNRGTVAENGPQRGWHKRFL</sequence>
<evidence type="ECO:0000256" key="7">
    <source>
        <dbReference type="ARBA" id="ARBA00023274"/>
    </source>
</evidence>
<dbReference type="Pfam" id="PF00297">
    <property type="entry name" value="Ribosomal_L3"/>
    <property type="match status" value="1"/>
</dbReference>
<dbReference type="PANTHER" id="PTHR11363:SF4">
    <property type="entry name" value="LARGE RIBOSOMAL SUBUNIT PROTEIN UL3"/>
    <property type="match status" value="1"/>
</dbReference>
<evidence type="ECO:0000256" key="10">
    <source>
        <dbReference type="ARBA" id="ARBA00046482"/>
    </source>
</evidence>
<evidence type="ECO:0000256" key="6">
    <source>
        <dbReference type="ARBA" id="ARBA00022990"/>
    </source>
</evidence>
<evidence type="ECO:0000256" key="11">
    <source>
        <dbReference type="SAM" id="MobiDB-lite"/>
    </source>
</evidence>
<dbReference type="InterPro" id="IPR000597">
    <property type="entry name" value="Ribosomal_uL3"/>
</dbReference>
<keyword evidence="7" id="KW-0687">Ribonucleoprotein</keyword>
<gene>
    <name evidence="12" type="ORF">LTLLF_140385</name>
</gene>
<keyword evidence="4" id="KW-0832">Ubl conjugation</keyword>
<comment type="caution">
    <text evidence="12">The sequence shown here is derived from an EMBL/GenBank/DDBJ whole genome shotgun (WGS) entry which is preliminary data.</text>
</comment>
<dbReference type="InterPro" id="IPR044892">
    <property type="entry name" value="Ribosomal_L3_dom_3_arc_sf"/>
</dbReference>
<evidence type="ECO:0000313" key="13">
    <source>
        <dbReference type="Proteomes" id="UP000710432"/>
    </source>
</evidence>
<evidence type="ECO:0000256" key="4">
    <source>
        <dbReference type="ARBA" id="ARBA00022843"/>
    </source>
</evidence>
<name>A0A8J6KVX2_MICOH</name>
<dbReference type="SUPFAM" id="SSF50447">
    <property type="entry name" value="Translation proteins"/>
    <property type="match status" value="1"/>
</dbReference>
<evidence type="ECO:0000256" key="8">
    <source>
        <dbReference type="ARBA" id="ARBA00034092"/>
    </source>
</evidence>
<feature type="compositionally biased region" description="Polar residues" evidence="11">
    <location>
        <begin position="19"/>
        <end position="28"/>
    </location>
</feature>
<evidence type="ECO:0000256" key="5">
    <source>
        <dbReference type="ARBA" id="ARBA00022980"/>
    </source>
</evidence>
<keyword evidence="3" id="KW-1017">Isopeptide bond</keyword>
<dbReference type="Gene3D" id="3.30.1430.10">
    <property type="match status" value="1"/>
</dbReference>
<reference evidence="12" key="1">
    <citation type="submission" date="2020-03" db="EMBL/GenBank/DDBJ databases">
        <title>Studies in the Genomics of Life Span.</title>
        <authorList>
            <person name="Glass D."/>
        </authorList>
    </citation>
    <scope>NUCLEOTIDE SEQUENCE</scope>
    <source>
        <strain evidence="12">LTLLF</strain>
        <tissue evidence="12">Muscle</tissue>
    </source>
</reference>
<dbReference type="InterPro" id="IPR045077">
    <property type="entry name" value="L3_arc_euk"/>
</dbReference>
<keyword evidence="2" id="KW-0488">Methylation</keyword>
<dbReference type="InterPro" id="IPR009000">
    <property type="entry name" value="Transl_B-barrel_sf"/>
</dbReference>
<accession>A0A8J6KVX2</accession>
<dbReference type="AlphaFoldDB" id="A0A8J6KVX2"/>
<dbReference type="GO" id="GO:0003723">
    <property type="term" value="F:RNA binding"/>
    <property type="evidence" value="ECO:0007669"/>
    <property type="project" value="TreeGrafter"/>
</dbReference>
<dbReference type="GO" id="GO:0022625">
    <property type="term" value="C:cytosolic large ribosomal subunit"/>
    <property type="evidence" value="ECO:0007669"/>
    <property type="project" value="TreeGrafter"/>
</dbReference>
<evidence type="ECO:0000256" key="9">
    <source>
        <dbReference type="ARBA" id="ARBA00035354"/>
    </source>
</evidence>
<feature type="region of interest" description="Disordered" evidence="11">
    <location>
        <begin position="1"/>
        <end position="35"/>
    </location>
</feature>
<dbReference type="PANTHER" id="PTHR11363">
    <property type="entry name" value="60S RIBOSOMAL PROTEIN L3-RELATED"/>
    <property type="match status" value="1"/>
</dbReference>
<organism evidence="12 13">
    <name type="scientific">Microtus ochrogaster</name>
    <name type="common">Prairie vole</name>
    <dbReference type="NCBI Taxonomy" id="79684"/>
    <lineage>
        <taxon>Eukaryota</taxon>
        <taxon>Metazoa</taxon>
        <taxon>Chordata</taxon>
        <taxon>Craniata</taxon>
        <taxon>Vertebrata</taxon>
        <taxon>Euteleostomi</taxon>
        <taxon>Mammalia</taxon>
        <taxon>Eutheria</taxon>
        <taxon>Euarchontoglires</taxon>
        <taxon>Glires</taxon>
        <taxon>Rodentia</taxon>
        <taxon>Myomorpha</taxon>
        <taxon>Muroidea</taxon>
        <taxon>Cricetidae</taxon>
        <taxon>Arvicolinae</taxon>
        <taxon>Microtus</taxon>
    </lineage>
</organism>
<evidence type="ECO:0000256" key="1">
    <source>
        <dbReference type="ARBA" id="ARBA00006540"/>
    </source>
</evidence>
<dbReference type="GO" id="GO:0006412">
    <property type="term" value="P:translation"/>
    <property type="evidence" value="ECO:0007669"/>
    <property type="project" value="InterPro"/>
</dbReference>
<proteinExistence type="inferred from homology"/>